<evidence type="ECO:0008006" key="4">
    <source>
        <dbReference type="Google" id="ProtNLM"/>
    </source>
</evidence>
<keyword evidence="1" id="KW-0732">Signal</keyword>
<keyword evidence="3" id="KW-1185">Reference proteome</keyword>
<gene>
    <name evidence="2" type="ORF">ABVK25_002058</name>
</gene>
<reference evidence="2 3" key="1">
    <citation type="submission" date="2024-09" db="EMBL/GenBank/DDBJ databases">
        <title>Rethinking Asexuality: The Enigmatic Case of Functional Sexual Genes in Lepraria (Stereocaulaceae).</title>
        <authorList>
            <person name="Doellman M."/>
            <person name="Sun Y."/>
            <person name="Barcenas-Pena A."/>
            <person name="Lumbsch H.T."/>
            <person name="Grewe F."/>
        </authorList>
    </citation>
    <scope>NUCLEOTIDE SEQUENCE [LARGE SCALE GENOMIC DNA]</scope>
    <source>
        <strain evidence="2 3">Grewe 0041</strain>
    </source>
</reference>
<evidence type="ECO:0000313" key="3">
    <source>
        <dbReference type="Proteomes" id="UP001590951"/>
    </source>
</evidence>
<sequence>MGLFLAAFVFAALWSIRFKYDPTGATKDFKWVIGCISWTYRNLLWDLVAEVYQYVLEHGVFHWNFLLGLTIPSLSTWVVYWYYESQRRNFQDSEHEQDGLPEITNPLEPLVFPCRTNHIRFFPKKHSFSYSYLLVGIPIGWRGPAGSFLSADLKSLPGRNRQPKEAWLSVESADYLNRGDNVHGLQGKLDSYIRSQNEKPEDYAYSYLITAPRFLGYSFNPVSFWYLYDGTGKLKAMIVEVNNTFDERRMYFLKDSGIGVAENGNMEKQTSSAKFANTWMKDFHVSPFNSRKGSYSLAALDPFSTRLNGKGPVDNTITLSSSKEHSKLVARIFSTSKGLDPTSFTKWDILRFFASWWWVGFATFPRIVREAGKLFFRRKLHVWFRPEVLKESIGRTETPEEKAIARIFRHFLKSQVEHSNLPLPVKYVPAIPTEHGEEVFTSHTLPSESTSSHEALLLKPTTPLFYANLIRSPNIPNFLTSSLQNSDIKTHTFYTTHPNLLATIFLHSQKSNSANFPLIDRVYLSLIAALRKGPQRMQPSPLDEFAVQLRASDEAKVRAYRRAPLKLLTSDYIAFGLVPVVDGSTTAMRIWLCWLCAQSLGTLIRLDSLSDQTAISGMGKLTVGCLGVHLWRWLGELL</sequence>
<name>A0ABR4BIM8_9LECA</name>
<dbReference type="PANTHER" id="PTHR33973:SF4">
    <property type="entry name" value="OS07G0153300 PROTEIN"/>
    <property type="match status" value="1"/>
</dbReference>
<dbReference type="EMBL" id="JBHFEH010000004">
    <property type="protein sequence ID" value="KAL2057674.1"/>
    <property type="molecule type" value="Genomic_DNA"/>
</dbReference>
<proteinExistence type="predicted"/>
<evidence type="ECO:0000256" key="1">
    <source>
        <dbReference type="SAM" id="SignalP"/>
    </source>
</evidence>
<accession>A0ABR4BIM8</accession>
<dbReference type="InterPro" id="IPR010775">
    <property type="entry name" value="DUF1365"/>
</dbReference>
<comment type="caution">
    <text evidence="2">The sequence shown here is derived from an EMBL/GenBank/DDBJ whole genome shotgun (WGS) entry which is preliminary data.</text>
</comment>
<feature type="chain" id="PRO_5047325932" description="DUF1365-domain-containing protein" evidence="1">
    <location>
        <begin position="26"/>
        <end position="638"/>
    </location>
</feature>
<feature type="signal peptide" evidence="1">
    <location>
        <begin position="1"/>
        <end position="25"/>
    </location>
</feature>
<evidence type="ECO:0000313" key="2">
    <source>
        <dbReference type="EMBL" id="KAL2057674.1"/>
    </source>
</evidence>
<protein>
    <recommendedName>
        <fullName evidence="4">DUF1365-domain-containing protein</fullName>
    </recommendedName>
</protein>
<dbReference type="Pfam" id="PF07103">
    <property type="entry name" value="DUF1365"/>
    <property type="match status" value="1"/>
</dbReference>
<organism evidence="2 3">
    <name type="scientific">Lepraria finkii</name>
    <dbReference type="NCBI Taxonomy" id="1340010"/>
    <lineage>
        <taxon>Eukaryota</taxon>
        <taxon>Fungi</taxon>
        <taxon>Dikarya</taxon>
        <taxon>Ascomycota</taxon>
        <taxon>Pezizomycotina</taxon>
        <taxon>Lecanoromycetes</taxon>
        <taxon>OSLEUM clade</taxon>
        <taxon>Lecanoromycetidae</taxon>
        <taxon>Lecanorales</taxon>
        <taxon>Lecanorineae</taxon>
        <taxon>Stereocaulaceae</taxon>
        <taxon>Lepraria</taxon>
    </lineage>
</organism>
<dbReference type="Proteomes" id="UP001590951">
    <property type="component" value="Unassembled WGS sequence"/>
</dbReference>
<dbReference type="PANTHER" id="PTHR33973">
    <property type="entry name" value="OS07G0153300 PROTEIN"/>
    <property type="match status" value="1"/>
</dbReference>